<protein>
    <submittedName>
        <fullName evidence="1">Antirestriction protein ArdA</fullName>
    </submittedName>
</protein>
<organism evidence="1 2">
    <name type="scientific">Caulobacter hibisci</name>
    <dbReference type="NCBI Taxonomy" id="2035993"/>
    <lineage>
        <taxon>Bacteria</taxon>
        <taxon>Pseudomonadati</taxon>
        <taxon>Pseudomonadota</taxon>
        <taxon>Alphaproteobacteria</taxon>
        <taxon>Caulobacterales</taxon>
        <taxon>Caulobacteraceae</taxon>
        <taxon>Caulobacter</taxon>
    </lineage>
</organism>
<dbReference type="InterPro" id="IPR041893">
    <property type="entry name" value="ArdA_dom3"/>
</dbReference>
<comment type="caution">
    <text evidence="1">The sequence shown here is derived from an EMBL/GenBank/DDBJ whole genome shotgun (WGS) entry which is preliminary data.</text>
</comment>
<dbReference type="Gene3D" id="3.10.20.480">
    <property type="entry name" value="Antirestriction protein ArdA, domain 1"/>
    <property type="match status" value="1"/>
</dbReference>
<dbReference type="Gene3D" id="1.10.10.1190">
    <property type="entry name" value="Antirestriction protein ArdA, domain 3"/>
    <property type="match status" value="1"/>
</dbReference>
<accession>A0ABS0T121</accession>
<dbReference type="InterPro" id="IPR041895">
    <property type="entry name" value="ArdA_dom1"/>
</dbReference>
<evidence type="ECO:0000313" key="1">
    <source>
        <dbReference type="EMBL" id="MBI1685216.1"/>
    </source>
</evidence>
<dbReference type="RefSeq" id="WP_198577118.1">
    <property type="nucleotide sequence ID" value="NZ_JADWOX010000011.1"/>
</dbReference>
<dbReference type="Proteomes" id="UP000639859">
    <property type="component" value="Unassembled WGS sequence"/>
</dbReference>
<keyword evidence="2" id="KW-1185">Reference proteome</keyword>
<dbReference type="InterPro" id="IPR009899">
    <property type="entry name" value="ArdA"/>
</dbReference>
<proteinExistence type="predicted"/>
<name>A0ABS0T121_9CAUL</name>
<evidence type="ECO:0000313" key="2">
    <source>
        <dbReference type="Proteomes" id="UP000639859"/>
    </source>
</evidence>
<sequence>MGKAGETLEPRIYVACLAAYNSGRLHGVWIEVGDDADAVWEAINAMLKASPIPSAEEHAIHDYEGFGGVGIGEYACIDKVVEIAAFLRERGELGALVLAHVSGDLDEAGRVIEDGYRGVFDSLADYLQDLTEETIQIPEALRHYIDYEAMARDAQINGDVFSLAAPSGRLHVFSGA</sequence>
<gene>
    <name evidence="1" type="ORF">I4Q42_16215</name>
</gene>
<reference evidence="1 2" key="1">
    <citation type="submission" date="2020-11" db="EMBL/GenBank/DDBJ databases">
        <title>genome sequence of strain KACC 18849.</title>
        <authorList>
            <person name="Gao J."/>
            <person name="Zhang X."/>
        </authorList>
    </citation>
    <scope>NUCLEOTIDE SEQUENCE [LARGE SCALE GENOMIC DNA]</scope>
    <source>
        <strain evidence="1 2">KACC 18849</strain>
    </source>
</reference>
<dbReference type="Pfam" id="PF07275">
    <property type="entry name" value="ArdA"/>
    <property type="match status" value="1"/>
</dbReference>
<dbReference type="EMBL" id="JADWOX010000011">
    <property type="protein sequence ID" value="MBI1685216.1"/>
    <property type="molecule type" value="Genomic_DNA"/>
</dbReference>